<dbReference type="EMBL" id="JAMKPW020000022">
    <property type="protein sequence ID" value="KAK8206901.1"/>
    <property type="molecule type" value="Genomic_DNA"/>
</dbReference>
<keyword evidence="2" id="KW-1185">Reference proteome</keyword>
<comment type="caution">
    <text evidence="1">The sequence shown here is derived from an EMBL/GenBank/DDBJ whole genome shotgun (WGS) entry which is preliminary data.</text>
</comment>
<accession>A0ACC3SDR8</accession>
<evidence type="ECO:0000313" key="2">
    <source>
        <dbReference type="Proteomes" id="UP001320706"/>
    </source>
</evidence>
<organism evidence="1 2">
    <name type="scientific">Zalaria obscura</name>
    <dbReference type="NCBI Taxonomy" id="2024903"/>
    <lineage>
        <taxon>Eukaryota</taxon>
        <taxon>Fungi</taxon>
        <taxon>Dikarya</taxon>
        <taxon>Ascomycota</taxon>
        <taxon>Pezizomycotina</taxon>
        <taxon>Dothideomycetes</taxon>
        <taxon>Dothideomycetidae</taxon>
        <taxon>Dothideales</taxon>
        <taxon>Zalariaceae</taxon>
        <taxon>Zalaria</taxon>
    </lineage>
</organism>
<gene>
    <name evidence="1" type="ORF">M8818_004736</name>
</gene>
<reference evidence="1" key="1">
    <citation type="submission" date="2024-02" db="EMBL/GenBank/DDBJ databases">
        <title>Metagenome Assembled Genome of Zalaria obscura JY119.</title>
        <authorList>
            <person name="Vighnesh L."/>
            <person name="Jagadeeshwari U."/>
            <person name="Venkata Ramana C."/>
            <person name="Sasikala C."/>
        </authorList>
    </citation>
    <scope>NUCLEOTIDE SEQUENCE</scope>
    <source>
        <strain evidence="1">JY119</strain>
    </source>
</reference>
<evidence type="ECO:0000313" key="1">
    <source>
        <dbReference type="EMBL" id="KAK8206901.1"/>
    </source>
</evidence>
<dbReference type="Proteomes" id="UP001320706">
    <property type="component" value="Unassembled WGS sequence"/>
</dbReference>
<proteinExistence type="predicted"/>
<sequence length="435" mass="46670">MSALPIQNPIDKREEGEQIVPIEAEAEAAVVDPNDEVPDGGYGWACVAALSVLNAFVWGVAASYGVYLAYYLASDTFHNATPLDYAMIGGLNFAIAVGLAPLITVICRRLGTRLTMIVGVTVHAAGFVSASFAESVLALYLTQGVLIGIGIAFIFIPSVAVLPQWFQKRRTLAQGLSSAGSGVGGIAVSLGTNAMIKHINLAWSLRITGLICFAVNTSATCIMRDRNKFVRPTQVGFATYLLKRYEVKLLLLYSLINMFGYMTLLYSLSNYAVSIGLTQSQASLITALLNLGTFFGRPAVGITSDRLGRIEVAGVLAMFSGVTCFVIWIPATSYGALIFYALVAGAVIGTFWMTIGPLAAEVAGLKEVPSLLSLIWISIALPCLFAEVIALYLRRPGAGRPYLYPQVFAGLAYCVSSLFLAELWRVKRMKAKRAS</sequence>
<name>A0ACC3SDR8_9PEZI</name>
<protein>
    <submittedName>
        <fullName evidence="1">Uncharacterized protein</fullName>
    </submittedName>
</protein>